<keyword evidence="3 6" id="KW-0949">S-adenosyl-L-methionine</keyword>
<proteinExistence type="inferred from homology"/>
<comment type="similarity">
    <text evidence="5 6">Belongs to the autoinducer synthase family.</text>
</comment>
<feature type="compositionally biased region" description="Basic and acidic residues" evidence="7">
    <location>
        <begin position="198"/>
        <end position="216"/>
    </location>
</feature>
<comment type="caution">
    <text evidence="9">The sequence shown here is derived from an EMBL/GenBank/DDBJ whole genome shotgun (WGS) entry which is preliminary data.</text>
</comment>
<gene>
    <name evidence="9" type="ORF">GGR16_000969</name>
</gene>
<keyword evidence="4 5" id="KW-0071">Autoinducer synthesis</keyword>
<protein>
    <recommendedName>
        <fullName evidence="6">Acyl-homoserine-lactone synthase</fullName>
        <ecNumber evidence="6">2.3.1.184</ecNumber>
    </recommendedName>
    <alternativeName>
        <fullName evidence="6">Autoinducer synthesis protein</fullName>
    </alternativeName>
</protein>
<dbReference type="Pfam" id="PF00765">
    <property type="entry name" value="Autoind_synth"/>
    <property type="match status" value="1"/>
</dbReference>
<dbReference type="PANTHER" id="PTHR39322:SF1">
    <property type="entry name" value="ISOVALERYL-HOMOSERINE LACTONE SYNTHASE"/>
    <property type="match status" value="1"/>
</dbReference>
<keyword evidence="9" id="KW-0012">Acyltransferase</keyword>
<comment type="catalytic activity">
    <reaction evidence="6">
        <text>a fatty acyl-[ACP] + S-adenosyl-L-methionine = an N-acyl-L-homoserine lactone + S-methyl-5'-thioadenosine + holo-[ACP] + H(+)</text>
        <dbReference type="Rhea" id="RHEA:10096"/>
        <dbReference type="Rhea" id="RHEA-COMP:9685"/>
        <dbReference type="Rhea" id="RHEA-COMP:14125"/>
        <dbReference type="ChEBI" id="CHEBI:15378"/>
        <dbReference type="ChEBI" id="CHEBI:17509"/>
        <dbReference type="ChEBI" id="CHEBI:55474"/>
        <dbReference type="ChEBI" id="CHEBI:59789"/>
        <dbReference type="ChEBI" id="CHEBI:64479"/>
        <dbReference type="ChEBI" id="CHEBI:138651"/>
        <dbReference type="EC" id="2.3.1.184"/>
    </reaction>
</comment>
<evidence type="ECO:0000256" key="3">
    <source>
        <dbReference type="ARBA" id="ARBA00022691"/>
    </source>
</evidence>
<dbReference type="PROSITE" id="PS51187">
    <property type="entry name" value="AUTOINDUCER_SYNTH_2"/>
    <property type="match status" value="1"/>
</dbReference>
<dbReference type="RefSeq" id="WP_183315851.1">
    <property type="nucleotide sequence ID" value="NZ_JACIEN010000001.1"/>
</dbReference>
<name>A0A840BTQ2_9HYPH</name>
<evidence type="ECO:0000256" key="2">
    <source>
        <dbReference type="ARBA" id="ARBA00022679"/>
    </source>
</evidence>
<evidence type="ECO:0000259" key="8">
    <source>
        <dbReference type="PROSITE" id="PS51186"/>
    </source>
</evidence>
<keyword evidence="2 6" id="KW-0808">Transferase</keyword>
<dbReference type="PROSITE" id="PS51186">
    <property type="entry name" value="GNAT"/>
    <property type="match status" value="1"/>
</dbReference>
<evidence type="ECO:0000256" key="6">
    <source>
        <dbReference type="RuleBase" id="RU361135"/>
    </source>
</evidence>
<reference evidence="9 10" key="1">
    <citation type="submission" date="2020-08" db="EMBL/GenBank/DDBJ databases">
        <title>Genomic Encyclopedia of Type Strains, Phase IV (KMG-IV): sequencing the most valuable type-strain genomes for metagenomic binning, comparative biology and taxonomic classification.</title>
        <authorList>
            <person name="Goeker M."/>
        </authorList>
    </citation>
    <scope>NUCLEOTIDE SEQUENCE [LARGE SCALE GENOMIC DNA]</scope>
    <source>
        <strain evidence="9 10">DSM 103737</strain>
    </source>
</reference>
<evidence type="ECO:0000256" key="4">
    <source>
        <dbReference type="ARBA" id="ARBA00022929"/>
    </source>
</evidence>
<accession>A0A840BTQ2</accession>
<dbReference type="PANTHER" id="PTHR39322">
    <property type="entry name" value="ACYL-HOMOSERINE-LACTONE SYNTHASE"/>
    <property type="match status" value="1"/>
</dbReference>
<dbReference type="SUPFAM" id="SSF55729">
    <property type="entry name" value="Acyl-CoA N-acyltransferases (Nat)"/>
    <property type="match status" value="1"/>
</dbReference>
<evidence type="ECO:0000256" key="7">
    <source>
        <dbReference type="SAM" id="MobiDB-lite"/>
    </source>
</evidence>
<sequence>MIHVVDAINRHKYGDMIERSYRIRHEIFVDERKWQNLDRGNGIEQDSYDTADTVYFLAIENGRIAGGHRLFPTTRSHMLSEVFPHLAAERGIPQGPDIMEWSRFFVVKEFRGGRVNMELMAALQEYGLRNGLQAVSAVFETWWLPRFHEAGFRVQPLGLPDEVDGAMTMAGLIEIAPQALRKVRTVGGLTGPVLAPLDGRDRSTREPVQHSEGLHL</sequence>
<dbReference type="GO" id="GO:0061579">
    <property type="term" value="F:N-acyl homoserine lactone synthase activity"/>
    <property type="evidence" value="ECO:0007669"/>
    <property type="project" value="UniProtKB-UniRule"/>
</dbReference>
<dbReference type="Proteomes" id="UP000577362">
    <property type="component" value="Unassembled WGS sequence"/>
</dbReference>
<keyword evidence="1 5" id="KW-0673">Quorum sensing</keyword>
<dbReference type="AlphaFoldDB" id="A0A840BTQ2"/>
<dbReference type="InterPro" id="IPR001690">
    <property type="entry name" value="Autoind_synthase"/>
</dbReference>
<dbReference type="Gene3D" id="3.40.630.30">
    <property type="match status" value="1"/>
</dbReference>
<dbReference type="InterPro" id="IPR000182">
    <property type="entry name" value="GNAT_dom"/>
</dbReference>
<dbReference type="PRINTS" id="PR01549">
    <property type="entry name" value="AUTOINDCRSYN"/>
</dbReference>
<organism evidence="9 10">
    <name type="scientific">Chelatococcus caeni</name>
    <dbReference type="NCBI Taxonomy" id="1348468"/>
    <lineage>
        <taxon>Bacteria</taxon>
        <taxon>Pseudomonadati</taxon>
        <taxon>Pseudomonadota</taxon>
        <taxon>Alphaproteobacteria</taxon>
        <taxon>Hyphomicrobiales</taxon>
        <taxon>Chelatococcaceae</taxon>
        <taxon>Chelatococcus</taxon>
    </lineage>
</organism>
<dbReference type="EC" id="2.3.1.184" evidence="6"/>
<evidence type="ECO:0000313" key="10">
    <source>
        <dbReference type="Proteomes" id="UP000577362"/>
    </source>
</evidence>
<dbReference type="InterPro" id="IPR016181">
    <property type="entry name" value="Acyl_CoA_acyltransferase"/>
</dbReference>
<dbReference type="GO" id="GO:0007165">
    <property type="term" value="P:signal transduction"/>
    <property type="evidence" value="ECO:0007669"/>
    <property type="project" value="TreeGrafter"/>
</dbReference>
<evidence type="ECO:0000256" key="5">
    <source>
        <dbReference type="PROSITE-ProRule" id="PRU00533"/>
    </source>
</evidence>
<evidence type="ECO:0000256" key="1">
    <source>
        <dbReference type="ARBA" id="ARBA00022654"/>
    </source>
</evidence>
<keyword evidence="10" id="KW-1185">Reference proteome</keyword>
<dbReference type="EMBL" id="JACIEN010000001">
    <property type="protein sequence ID" value="MBB4015963.1"/>
    <property type="molecule type" value="Genomic_DNA"/>
</dbReference>
<dbReference type="GO" id="GO:0009372">
    <property type="term" value="P:quorum sensing"/>
    <property type="evidence" value="ECO:0007669"/>
    <property type="project" value="UniProtKB-UniRule"/>
</dbReference>
<evidence type="ECO:0000313" key="9">
    <source>
        <dbReference type="EMBL" id="MBB4015963.1"/>
    </source>
</evidence>
<feature type="region of interest" description="Disordered" evidence="7">
    <location>
        <begin position="194"/>
        <end position="216"/>
    </location>
</feature>
<feature type="domain" description="N-acetyltransferase" evidence="8">
    <location>
        <begin position="2"/>
        <end position="174"/>
    </location>
</feature>